<protein>
    <submittedName>
        <fullName evidence="8">Pilus assembly protein</fullName>
    </submittedName>
</protein>
<keyword evidence="9" id="KW-1185">Reference proteome</keyword>
<keyword evidence="4 6" id="KW-1133">Transmembrane helix</keyword>
<dbReference type="PANTHER" id="PTHR35007:SF1">
    <property type="entry name" value="PILUS ASSEMBLY PROTEIN"/>
    <property type="match status" value="1"/>
</dbReference>
<feature type="transmembrane region" description="Helical" evidence="6">
    <location>
        <begin position="56"/>
        <end position="82"/>
    </location>
</feature>
<comment type="subcellular location">
    <subcellularLocation>
        <location evidence="1">Cell membrane</location>
        <topology evidence="1">Multi-pass membrane protein</topology>
    </subcellularLocation>
</comment>
<dbReference type="Pfam" id="PF00482">
    <property type="entry name" value="T2SSF"/>
    <property type="match status" value="1"/>
</dbReference>
<dbReference type="Proteomes" id="UP000194151">
    <property type="component" value="Chromosome"/>
</dbReference>
<evidence type="ECO:0000313" key="9">
    <source>
        <dbReference type="Proteomes" id="UP000194151"/>
    </source>
</evidence>
<keyword evidence="2" id="KW-1003">Cell membrane</keyword>
<keyword evidence="3 6" id="KW-0812">Transmembrane</keyword>
<dbReference type="RefSeq" id="WP_086064279.1">
    <property type="nucleotide sequence ID" value="NZ_CP021108.1"/>
</dbReference>
<reference evidence="8 9" key="1">
    <citation type="submission" date="2017-05" db="EMBL/GenBank/DDBJ databases">
        <title>Complete and WGS of Bordetella genogroups.</title>
        <authorList>
            <person name="Spilker T."/>
            <person name="LiPuma J."/>
        </authorList>
    </citation>
    <scope>NUCLEOTIDE SEQUENCE [LARGE SCALE GENOMIC DNA]</scope>
    <source>
        <strain evidence="8 9">AU19157</strain>
    </source>
</reference>
<feature type="transmembrane region" description="Helical" evidence="6">
    <location>
        <begin position="222"/>
        <end position="241"/>
    </location>
</feature>
<dbReference type="STRING" id="1416806.CAL12_09590"/>
<dbReference type="InterPro" id="IPR042094">
    <property type="entry name" value="T2SS_GspF_sf"/>
</dbReference>
<dbReference type="OrthoDB" id="597333at2"/>
<dbReference type="EMBL" id="CP021108">
    <property type="protein sequence ID" value="ARP81071.1"/>
    <property type="molecule type" value="Genomic_DNA"/>
</dbReference>
<evidence type="ECO:0000256" key="4">
    <source>
        <dbReference type="ARBA" id="ARBA00022989"/>
    </source>
</evidence>
<evidence type="ECO:0000256" key="2">
    <source>
        <dbReference type="ARBA" id="ARBA00022475"/>
    </source>
</evidence>
<dbReference type="InterPro" id="IPR018076">
    <property type="entry name" value="T2SS_GspF_dom"/>
</dbReference>
<evidence type="ECO:0000259" key="7">
    <source>
        <dbReference type="Pfam" id="PF00482"/>
    </source>
</evidence>
<evidence type="ECO:0000256" key="3">
    <source>
        <dbReference type="ARBA" id="ARBA00022692"/>
    </source>
</evidence>
<gene>
    <name evidence="8" type="ORF">CAL12_09590</name>
</gene>
<dbReference type="GO" id="GO:0005886">
    <property type="term" value="C:plasma membrane"/>
    <property type="evidence" value="ECO:0007669"/>
    <property type="project" value="UniProtKB-SubCell"/>
</dbReference>
<organism evidence="8 9">
    <name type="scientific">Bordetella genomosp. 8</name>
    <dbReference type="NCBI Taxonomy" id="1416806"/>
    <lineage>
        <taxon>Bacteria</taxon>
        <taxon>Pseudomonadati</taxon>
        <taxon>Pseudomonadota</taxon>
        <taxon>Betaproteobacteria</taxon>
        <taxon>Burkholderiales</taxon>
        <taxon>Alcaligenaceae</taxon>
        <taxon>Bordetella</taxon>
    </lineage>
</organism>
<sequence>MIWLAALAATCCAAVACWGAYGWLALAWSRYRQVYTDTAGARLGEVFLFVDPRQLWAANLACCFAVALAAYAASGSGAIALATGLAPIRAPQILIGFLRRRRERRFDAQLPDMLLALGSSLRAGTSLAGALRQLVEHCEPPLSQEFGLLLREQRLGVSFDQALRNLRARMPGEATGLVVAALRIAAHTGGNLAEALDRIAAVLSARLQLQERIRTLTAQGRLQAWIVGALTPCLAVVLTLLDPASMSLLWHSQAGWAALGVIAMLETAGIMWIRRIVSIDV</sequence>
<accession>A0A1W6YJ63</accession>
<evidence type="ECO:0000256" key="1">
    <source>
        <dbReference type="ARBA" id="ARBA00004651"/>
    </source>
</evidence>
<evidence type="ECO:0000313" key="8">
    <source>
        <dbReference type="EMBL" id="ARP81071.1"/>
    </source>
</evidence>
<feature type="domain" description="Type II secretion system protein GspF" evidence="7">
    <location>
        <begin position="115"/>
        <end position="238"/>
    </location>
</feature>
<keyword evidence="5 6" id="KW-0472">Membrane</keyword>
<name>A0A1W6YJ63_9BORD</name>
<evidence type="ECO:0000256" key="5">
    <source>
        <dbReference type="ARBA" id="ARBA00023136"/>
    </source>
</evidence>
<feature type="transmembrane region" description="Helical" evidence="6">
    <location>
        <begin position="253"/>
        <end position="273"/>
    </location>
</feature>
<dbReference type="AlphaFoldDB" id="A0A1W6YJ63"/>
<dbReference type="Gene3D" id="1.20.81.30">
    <property type="entry name" value="Type II secretion system (T2SS), domain F"/>
    <property type="match status" value="1"/>
</dbReference>
<dbReference type="KEGG" id="bgv:CAL12_09590"/>
<evidence type="ECO:0000256" key="6">
    <source>
        <dbReference type="SAM" id="Phobius"/>
    </source>
</evidence>
<dbReference type="PANTHER" id="PTHR35007">
    <property type="entry name" value="INTEGRAL MEMBRANE PROTEIN-RELATED"/>
    <property type="match status" value="1"/>
</dbReference>
<proteinExistence type="predicted"/>